<gene>
    <name evidence="3" type="primary">LOC123393543</name>
</gene>
<sequence>MWPTTGQQKQGAGGPPVPRDSCPARLLSAVLWDRGNLLFDDPQAPGPQPWSQECHNKVLAHQQLDLAEMDHPLKGVHIEIPKWQVCRASQGSKSLWVRLFLAGDTAASLPTRGRGARALQREPPPRLPAPLLPTPREAGRAALAQAPAARQPEGSPPPRGGRGGCRLFGSSTPAPPGPRTRQESWVCASSLSESSHCRPSPSLVPPEATPHSQNRSKGGATLVVAGSGRAGTETATAAGAARWRWNGGVNACVLKHQTVSRLLLDSRENASPEHALGVRFGPSALPGSLEAPRGPHPAFWDVCQGGSRDPDGSLPAPLARSTLARRLLFFFLLGRSAKGLRKLPAPGPSGARSGGPRHAPGRARTAPPAPSPGPLRPRRDPSELAAPRAAPSGGGVERSSSPSRTPEPHAERAVSPPEVLNFTLGGFSGGPRLGWLSGTGDTRS</sequence>
<dbReference type="RefSeq" id="XP_044941930.1">
    <property type="nucleotide sequence ID" value="XM_045085995.1"/>
</dbReference>
<proteinExistence type="predicted"/>
<reference evidence="3" key="1">
    <citation type="submission" date="2025-08" db="UniProtKB">
        <authorList>
            <consortium name="RefSeq"/>
        </authorList>
    </citation>
    <scope>IDENTIFICATION</scope>
    <source>
        <tissue evidence="3">Brain</tissue>
    </source>
</reference>
<protein>
    <submittedName>
        <fullName evidence="3">Translation initiation factor IF-2-like</fullName>
    </submittedName>
</protein>
<organism evidence="2 3">
    <name type="scientific">Mustela putorius furo</name>
    <name type="common">European domestic ferret</name>
    <name type="synonym">Mustela furo</name>
    <dbReference type="NCBI Taxonomy" id="9669"/>
    <lineage>
        <taxon>Eukaryota</taxon>
        <taxon>Metazoa</taxon>
        <taxon>Chordata</taxon>
        <taxon>Craniata</taxon>
        <taxon>Vertebrata</taxon>
        <taxon>Euteleostomi</taxon>
        <taxon>Mammalia</taxon>
        <taxon>Eutheria</taxon>
        <taxon>Laurasiatheria</taxon>
        <taxon>Carnivora</taxon>
        <taxon>Caniformia</taxon>
        <taxon>Musteloidea</taxon>
        <taxon>Mustelidae</taxon>
        <taxon>Mustelinae</taxon>
        <taxon>Mustela</taxon>
    </lineage>
</organism>
<feature type="region of interest" description="Disordered" evidence="1">
    <location>
        <begin position="341"/>
        <end position="444"/>
    </location>
</feature>
<evidence type="ECO:0000313" key="3">
    <source>
        <dbReference type="RefSeq" id="XP_044941930.1"/>
    </source>
</evidence>
<keyword evidence="2" id="KW-1185">Reference proteome</keyword>
<evidence type="ECO:0000256" key="1">
    <source>
        <dbReference type="SAM" id="MobiDB-lite"/>
    </source>
</evidence>
<dbReference type="GeneID" id="123393543"/>
<feature type="compositionally biased region" description="Polar residues" evidence="1">
    <location>
        <begin position="1"/>
        <end position="10"/>
    </location>
</feature>
<feature type="compositionally biased region" description="Low complexity" evidence="1">
    <location>
        <begin position="134"/>
        <end position="153"/>
    </location>
</feature>
<feature type="region of interest" description="Disordered" evidence="1">
    <location>
        <begin position="109"/>
        <end position="218"/>
    </location>
</feature>
<accession>A0A8U0SFJ7</accession>
<feature type="region of interest" description="Disordered" evidence="1">
    <location>
        <begin position="1"/>
        <end position="21"/>
    </location>
</feature>
<dbReference type="AlphaFoldDB" id="A0A8U0SFJ7"/>
<feature type="compositionally biased region" description="Low complexity" evidence="1">
    <location>
        <begin position="348"/>
        <end position="366"/>
    </location>
</feature>
<name>A0A8U0SFJ7_MUSPF</name>
<evidence type="ECO:0000313" key="2">
    <source>
        <dbReference type="Proteomes" id="UP000000715"/>
    </source>
</evidence>
<dbReference type="Proteomes" id="UP000000715">
    <property type="component" value="Unplaced"/>
</dbReference>